<evidence type="ECO:0000313" key="2">
    <source>
        <dbReference type="EMBL" id="KAG9464449.1"/>
    </source>
</evidence>
<reference evidence="2" key="1">
    <citation type="thesis" date="2020" institute="ProQuest LLC" country="789 East Eisenhower Parkway, Ann Arbor, MI, USA">
        <title>Comparative Genomics and Chromosome Evolution.</title>
        <authorList>
            <person name="Mudd A.B."/>
        </authorList>
    </citation>
    <scope>NUCLEOTIDE SEQUENCE</scope>
    <source>
        <strain evidence="2">HN-11 Male</strain>
        <tissue evidence="2">Kidney and liver</tissue>
    </source>
</reference>
<dbReference type="AlphaFoldDB" id="A0A8J6BGA1"/>
<feature type="region of interest" description="Disordered" evidence="1">
    <location>
        <begin position="36"/>
        <end position="55"/>
    </location>
</feature>
<keyword evidence="3" id="KW-1185">Reference proteome</keyword>
<protein>
    <submittedName>
        <fullName evidence="2">Uncharacterized protein</fullName>
    </submittedName>
</protein>
<evidence type="ECO:0000313" key="3">
    <source>
        <dbReference type="Proteomes" id="UP000770717"/>
    </source>
</evidence>
<sequence>MKLRCWLHGSCQPRTPCACTYRIELLQAPYMEGEADNDRSAVHSHQRHIAEGEDSGAEGSIVLDLGTVRACCGEAPAVLLK</sequence>
<gene>
    <name evidence="2" type="ORF">GDO78_019923</name>
</gene>
<name>A0A8J6BGA1_ELECQ</name>
<organism evidence="2 3">
    <name type="scientific">Eleutherodactylus coqui</name>
    <name type="common">Puerto Rican coqui</name>
    <dbReference type="NCBI Taxonomy" id="57060"/>
    <lineage>
        <taxon>Eukaryota</taxon>
        <taxon>Metazoa</taxon>
        <taxon>Chordata</taxon>
        <taxon>Craniata</taxon>
        <taxon>Vertebrata</taxon>
        <taxon>Euteleostomi</taxon>
        <taxon>Amphibia</taxon>
        <taxon>Batrachia</taxon>
        <taxon>Anura</taxon>
        <taxon>Neobatrachia</taxon>
        <taxon>Hyloidea</taxon>
        <taxon>Eleutherodactylidae</taxon>
        <taxon>Eleutherodactylinae</taxon>
        <taxon>Eleutherodactylus</taxon>
        <taxon>Eleutherodactylus</taxon>
    </lineage>
</organism>
<accession>A0A8J6BGA1</accession>
<dbReference type="EMBL" id="WNTK01004418">
    <property type="protein sequence ID" value="KAG9464449.1"/>
    <property type="molecule type" value="Genomic_DNA"/>
</dbReference>
<evidence type="ECO:0000256" key="1">
    <source>
        <dbReference type="SAM" id="MobiDB-lite"/>
    </source>
</evidence>
<comment type="caution">
    <text evidence="2">The sequence shown here is derived from an EMBL/GenBank/DDBJ whole genome shotgun (WGS) entry which is preliminary data.</text>
</comment>
<proteinExistence type="predicted"/>
<dbReference type="Proteomes" id="UP000770717">
    <property type="component" value="Unassembled WGS sequence"/>
</dbReference>